<feature type="compositionally biased region" description="Polar residues" evidence="1">
    <location>
        <begin position="64"/>
        <end position="85"/>
    </location>
</feature>
<keyword evidence="2" id="KW-0472">Membrane</keyword>
<organism evidence="3 4">
    <name type="scientific">Sinorhizobium numidicum</name>
    <dbReference type="NCBI Taxonomy" id="680248"/>
    <lineage>
        <taxon>Bacteria</taxon>
        <taxon>Pseudomonadati</taxon>
        <taxon>Pseudomonadota</taxon>
        <taxon>Alphaproteobacteria</taxon>
        <taxon>Hyphomicrobiales</taxon>
        <taxon>Rhizobiaceae</taxon>
        <taxon>Sinorhizobium/Ensifer group</taxon>
        <taxon>Sinorhizobium</taxon>
    </lineage>
</organism>
<evidence type="ECO:0000256" key="1">
    <source>
        <dbReference type="SAM" id="MobiDB-lite"/>
    </source>
</evidence>
<evidence type="ECO:0000313" key="3">
    <source>
        <dbReference type="EMBL" id="WEX82124.1"/>
    </source>
</evidence>
<gene>
    <name evidence="3" type="ORF">PYH38_004359</name>
</gene>
<proteinExistence type="predicted"/>
<keyword evidence="4" id="KW-1185">Reference proteome</keyword>
<keyword evidence="2" id="KW-1133">Transmembrane helix</keyword>
<feature type="transmembrane region" description="Helical" evidence="2">
    <location>
        <begin position="33"/>
        <end position="55"/>
    </location>
</feature>
<protein>
    <submittedName>
        <fullName evidence="3">Uncharacterized protein</fullName>
    </submittedName>
</protein>
<feature type="region of interest" description="Disordered" evidence="1">
    <location>
        <begin position="1"/>
        <end position="29"/>
    </location>
</feature>
<sequence>MAKYLDERGDRASATHDADRENFDAREARQGSLGVRVLAVLTAGLFLALVVWGAVELWGESSDNDQATQTEQIQPSPSPEQTGSINEPAPAGGQALTPTDRDPTAQTGTGGESQQVSPDGTEK</sequence>
<dbReference type="Proteomes" id="UP001235547">
    <property type="component" value="Chromosome 1"/>
</dbReference>
<dbReference type="EMBL" id="CP120371">
    <property type="protein sequence ID" value="WEX82124.1"/>
    <property type="molecule type" value="Genomic_DNA"/>
</dbReference>
<accession>A0ABY8CU08</accession>
<feature type="region of interest" description="Disordered" evidence="1">
    <location>
        <begin position="62"/>
        <end position="123"/>
    </location>
</feature>
<dbReference type="RefSeq" id="WP_280732862.1">
    <property type="nucleotide sequence ID" value="NZ_CP120368.1"/>
</dbReference>
<evidence type="ECO:0000256" key="2">
    <source>
        <dbReference type="SAM" id="Phobius"/>
    </source>
</evidence>
<name>A0ABY8CU08_9HYPH</name>
<reference evidence="3 4" key="1">
    <citation type="submission" date="2023-03" db="EMBL/GenBank/DDBJ databases">
        <authorList>
            <person name="Kaur S."/>
            <person name="Espinosa-Saiz D."/>
            <person name="Velazquez E."/>
            <person name="Menendez E."/>
            <person name="diCenzo G.C."/>
        </authorList>
    </citation>
    <scope>NUCLEOTIDE SEQUENCE [LARGE SCALE GENOMIC DNA]</scope>
    <source>
        <strain evidence="3 4">LMG 27395</strain>
    </source>
</reference>
<evidence type="ECO:0000313" key="4">
    <source>
        <dbReference type="Proteomes" id="UP001235547"/>
    </source>
</evidence>
<keyword evidence="2" id="KW-0812">Transmembrane</keyword>
<feature type="compositionally biased region" description="Polar residues" evidence="1">
    <location>
        <begin position="104"/>
        <end position="123"/>
    </location>
</feature>